<keyword evidence="1" id="KW-0732">Signal</keyword>
<dbReference type="RefSeq" id="WP_186882385.1">
    <property type="nucleotide sequence ID" value="NZ_JACOGG010000022.1"/>
</dbReference>
<feature type="signal peptide" evidence="1">
    <location>
        <begin position="1"/>
        <end position="26"/>
    </location>
</feature>
<dbReference type="Pfam" id="PF11008">
    <property type="entry name" value="DUF2846"/>
    <property type="match status" value="1"/>
</dbReference>
<evidence type="ECO:0000259" key="2">
    <source>
        <dbReference type="Pfam" id="PF11008"/>
    </source>
</evidence>
<reference evidence="3" key="1">
    <citation type="submission" date="2020-08" db="EMBL/GenBank/DDBJ databases">
        <title>Novel species isolated from subtropical streams in China.</title>
        <authorList>
            <person name="Lu H."/>
        </authorList>
    </citation>
    <scope>NUCLEOTIDE SEQUENCE</scope>
    <source>
        <strain evidence="3">CY7W</strain>
    </source>
</reference>
<name>A0A923I312_9BURK</name>
<feature type="domain" description="DUF2846" evidence="2">
    <location>
        <begin position="65"/>
        <end position="139"/>
    </location>
</feature>
<evidence type="ECO:0000313" key="4">
    <source>
        <dbReference type="Proteomes" id="UP000612361"/>
    </source>
</evidence>
<proteinExistence type="predicted"/>
<dbReference type="EMBL" id="JACOGG010000022">
    <property type="protein sequence ID" value="MBC3936854.1"/>
    <property type="molecule type" value="Genomic_DNA"/>
</dbReference>
<organism evidence="3 4">
    <name type="scientific">Undibacterium rugosum</name>
    <dbReference type="NCBI Taxonomy" id="2762291"/>
    <lineage>
        <taxon>Bacteria</taxon>
        <taxon>Pseudomonadati</taxon>
        <taxon>Pseudomonadota</taxon>
        <taxon>Betaproteobacteria</taxon>
        <taxon>Burkholderiales</taxon>
        <taxon>Oxalobacteraceae</taxon>
        <taxon>Undibacterium</taxon>
    </lineage>
</organism>
<feature type="chain" id="PRO_5036932105" evidence="1">
    <location>
        <begin position="27"/>
        <end position="173"/>
    </location>
</feature>
<gene>
    <name evidence="3" type="ORF">H8K47_15930</name>
</gene>
<evidence type="ECO:0000256" key="1">
    <source>
        <dbReference type="SAM" id="SignalP"/>
    </source>
</evidence>
<protein>
    <submittedName>
        <fullName evidence="3">DUF2846 domain-containing protein</fullName>
    </submittedName>
</protein>
<dbReference type="InterPro" id="IPR022548">
    <property type="entry name" value="DUF2846"/>
</dbReference>
<evidence type="ECO:0000313" key="3">
    <source>
        <dbReference type="EMBL" id="MBC3936854.1"/>
    </source>
</evidence>
<dbReference type="Proteomes" id="UP000612361">
    <property type="component" value="Unassembled WGS sequence"/>
</dbReference>
<dbReference type="AlphaFoldDB" id="A0A923I312"/>
<keyword evidence="4" id="KW-1185">Reference proteome</keyword>
<accession>A0A923I312</accession>
<comment type="caution">
    <text evidence="3">The sequence shown here is derived from an EMBL/GenBank/DDBJ whole genome shotgun (WGS) entry which is preliminary data.</text>
</comment>
<sequence length="173" mass="19435">MFSATPTLFARLLFGCLISVAQLAAAGDADTVPCHTMGRWRNCVAVDLDSVSRDEAEKNFDAPQKGYAKIYIYRTTPVRPRSKSEVFLDDVALATLGVNTYAAFDITPGKHSLHVKTKDNAAIDINVEEGHRYFIDLQLEFLFWRNSERLELTDEATAKAQIMKSRLVKKFTD</sequence>